<evidence type="ECO:0000313" key="1">
    <source>
        <dbReference type="EMBL" id="KAK0463463.1"/>
    </source>
</evidence>
<proteinExistence type="predicted"/>
<evidence type="ECO:0000313" key="2">
    <source>
        <dbReference type="Proteomes" id="UP001175211"/>
    </source>
</evidence>
<dbReference type="GeneID" id="85349327"/>
<comment type="caution">
    <text evidence="1">The sequence shown here is derived from an EMBL/GenBank/DDBJ whole genome shotgun (WGS) entry which is preliminary data.</text>
</comment>
<dbReference type="AlphaFoldDB" id="A0AA39NDH4"/>
<dbReference type="RefSeq" id="XP_060334773.1">
    <property type="nucleotide sequence ID" value="XM_060465779.1"/>
</dbReference>
<organism evidence="1 2">
    <name type="scientific">Armillaria tabescens</name>
    <name type="common">Ringless honey mushroom</name>
    <name type="synonym">Agaricus tabescens</name>
    <dbReference type="NCBI Taxonomy" id="1929756"/>
    <lineage>
        <taxon>Eukaryota</taxon>
        <taxon>Fungi</taxon>
        <taxon>Dikarya</taxon>
        <taxon>Basidiomycota</taxon>
        <taxon>Agaricomycotina</taxon>
        <taxon>Agaricomycetes</taxon>
        <taxon>Agaricomycetidae</taxon>
        <taxon>Agaricales</taxon>
        <taxon>Marasmiineae</taxon>
        <taxon>Physalacriaceae</taxon>
        <taxon>Desarmillaria</taxon>
    </lineage>
</organism>
<name>A0AA39NDH4_ARMTA</name>
<protein>
    <submittedName>
        <fullName evidence="1">Uncharacterized protein</fullName>
    </submittedName>
</protein>
<keyword evidence="2" id="KW-1185">Reference proteome</keyword>
<reference evidence="1" key="1">
    <citation type="submission" date="2023-06" db="EMBL/GenBank/DDBJ databases">
        <authorList>
            <consortium name="Lawrence Berkeley National Laboratory"/>
            <person name="Ahrendt S."/>
            <person name="Sahu N."/>
            <person name="Indic B."/>
            <person name="Wong-Bajracharya J."/>
            <person name="Merenyi Z."/>
            <person name="Ke H.-M."/>
            <person name="Monk M."/>
            <person name="Kocsube S."/>
            <person name="Drula E."/>
            <person name="Lipzen A."/>
            <person name="Balint B."/>
            <person name="Henrissat B."/>
            <person name="Andreopoulos B."/>
            <person name="Martin F.M."/>
            <person name="Harder C.B."/>
            <person name="Rigling D."/>
            <person name="Ford K.L."/>
            <person name="Foster G.D."/>
            <person name="Pangilinan J."/>
            <person name="Papanicolaou A."/>
            <person name="Barry K."/>
            <person name="LaButti K."/>
            <person name="Viragh M."/>
            <person name="Koriabine M."/>
            <person name="Yan M."/>
            <person name="Riley R."/>
            <person name="Champramary S."/>
            <person name="Plett K.L."/>
            <person name="Tsai I.J."/>
            <person name="Slot J."/>
            <person name="Sipos G."/>
            <person name="Plett J."/>
            <person name="Nagy L.G."/>
            <person name="Grigoriev I.V."/>
        </authorList>
    </citation>
    <scope>NUCLEOTIDE SEQUENCE</scope>
    <source>
        <strain evidence="1">CCBAS 213</strain>
    </source>
</reference>
<sequence>MYENWVKEKAALRVQELKDTREKRRDAIIKKLEDLGYQHEISRIGVDIFEEHELVKRPAELTDRSWSNIRGELVQWMEETRASTRAHTLAYRQALAAGFLDLFVRSLGSQADTTKFPSVQDFFDFPVVKQILDCPNDYPVSIYTFRDIFPRMPQMLQRWCDNVIFHNQLLGIVGYTGPIFSLDLRHKAPS</sequence>
<gene>
    <name evidence="1" type="ORF">EV420DRAFT_1089956</name>
</gene>
<dbReference type="EMBL" id="JAUEPS010000007">
    <property type="protein sequence ID" value="KAK0463463.1"/>
    <property type="molecule type" value="Genomic_DNA"/>
</dbReference>
<accession>A0AA39NDH4</accession>
<dbReference type="Proteomes" id="UP001175211">
    <property type="component" value="Unassembled WGS sequence"/>
</dbReference>